<proteinExistence type="predicted"/>
<protein>
    <submittedName>
        <fullName evidence="3">Aste57867_4142 protein</fullName>
    </submittedName>
</protein>
<organism evidence="3 4">
    <name type="scientific">Aphanomyces stellatus</name>
    <dbReference type="NCBI Taxonomy" id="120398"/>
    <lineage>
        <taxon>Eukaryota</taxon>
        <taxon>Sar</taxon>
        <taxon>Stramenopiles</taxon>
        <taxon>Oomycota</taxon>
        <taxon>Saprolegniomycetes</taxon>
        <taxon>Saprolegniales</taxon>
        <taxon>Verrucalvaceae</taxon>
        <taxon>Aphanomyces</taxon>
    </lineage>
</organism>
<dbReference type="OrthoDB" id="191995at2759"/>
<dbReference type="Pfam" id="PF06772">
    <property type="entry name" value="LtrA"/>
    <property type="match status" value="1"/>
</dbReference>
<feature type="transmembrane region" description="Helical" evidence="1">
    <location>
        <begin position="377"/>
        <end position="397"/>
    </location>
</feature>
<keyword evidence="4" id="KW-1185">Reference proteome</keyword>
<dbReference type="PANTHER" id="PTHR36840">
    <property type="entry name" value="BLL5714 PROTEIN"/>
    <property type="match status" value="1"/>
</dbReference>
<evidence type="ECO:0000313" key="4">
    <source>
        <dbReference type="Proteomes" id="UP000332933"/>
    </source>
</evidence>
<feature type="transmembrane region" description="Helical" evidence="1">
    <location>
        <begin position="255"/>
        <end position="274"/>
    </location>
</feature>
<evidence type="ECO:0000256" key="1">
    <source>
        <dbReference type="SAM" id="Phobius"/>
    </source>
</evidence>
<accession>A0A485KB03</accession>
<feature type="transmembrane region" description="Helical" evidence="1">
    <location>
        <begin position="286"/>
        <end position="307"/>
    </location>
</feature>
<dbReference type="EMBL" id="VJMH01000893">
    <property type="protein sequence ID" value="KAF0713947.1"/>
    <property type="molecule type" value="Genomic_DNA"/>
</dbReference>
<feature type="transmembrane region" description="Helical" evidence="1">
    <location>
        <begin position="429"/>
        <end position="447"/>
    </location>
</feature>
<feature type="transmembrane region" description="Helical" evidence="1">
    <location>
        <begin position="214"/>
        <end position="235"/>
    </location>
</feature>
<evidence type="ECO:0000313" key="3">
    <source>
        <dbReference type="EMBL" id="VFT81269.1"/>
    </source>
</evidence>
<dbReference type="Proteomes" id="UP000332933">
    <property type="component" value="Unassembled WGS sequence"/>
</dbReference>
<keyword evidence="1" id="KW-0812">Transmembrane</keyword>
<dbReference type="InterPro" id="IPR010640">
    <property type="entry name" value="Low_temperature_requirement_A"/>
</dbReference>
<dbReference type="AlphaFoldDB" id="A0A485KB03"/>
<reference evidence="3 4" key="1">
    <citation type="submission" date="2019-03" db="EMBL/GenBank/DDBJ databases">
        <authorList>
            <person name="Gaulin E."/>
            <person name="Dumas B."/>
        </authorList>
    </citation>
    <scope>NUCLEOTIDE SEQUENCE [LARGE SCALE GENOMIC DNA]</scope>
    <source>
        <strain evidence="3">CBS 568.67</strain>
    </source>
</reference>
<feature type="transmembrane region" description="Helical" evidence="1">
    <location>
        <begin position="319"/>
        <end position="343"/>
    </location>
</feature>
<dbReference type="EMBL" id="CAADRA010000893">
    <property type="protein sequence ID" value="VFT81269.1"/>
    <property type="molecule type" value="Genomic_DNA"/>
</dbReference>
<feature type="transmembrane region" description="Helical" evidence="1">
    <location>
        <begin position="404"/>
        <end position="423"/>
    </location>
</feature>
<keyword evidence="1" id="KW-0472">Membrane</keyword>
<feature type="transmembrane region" description="Helical" evidence="1">
    <location>
        <begin position="106"/>
        <end position="127"/>
    </location>
</feature>
<dbReference type="PANTHER" id="PTHR36840:SF1">
    <property type="entry name" value="BLL5714 PROTEIN"/>
    <property type="match status" value="1"/>
</dbReference>
<keyword evidence="1" id="KW-1133">Transmembrane helix</keyword>
<reference evidence="2" key="2">
    <citation type="submission" date="2019-06" db="EMBL/GenBank/DDBJ databases">
        <title>Genomics analysis of Aphanomyces spp. identifies a new class of oomycete effector associated with host adaptation.</title>
        <authorList>
            <person name="Gaulin E."/>
        </authorList>
    </citation>
    <scope>NUCLEOTIDE SEQUENCE</scope>
    <source>
        <strain evidence="2">CBS 578.67</strain>
    </source>
</reference>
<gene>
    <name evidence="3" type="primary">Aste57867_4142</name>
    <name evidence="2" type="ORF">As57867_004131</name>
    <name evidence="3" type="ORF">ASTE57867_4142</name>
</gene>
<evidence type="ECO:0000313" key="2">
    <source>
        <dbReference type="EMBL" id="KAF0713947.1"/>
    </source>
</evidence>
<sequence>MPPKLLEVKPRDKTMQNLKKLDTARRRLSSVGTTAGDDVGAEWLGGRVTIHKPMRHRDPKEIHRVSSALEKLFDLTLVVALSAVSRQFAANLMAGTTAEVVVTNTIVFVMSFFTIWNTWFPFVWFATTYDVDDVCFRLATLGEMVGVLMISDGIAHDPTEIVDGYILLRFCHSFLLRFRAAYQDPDRREVNLKHGALSALVMLCWYFQQTYAKSIVAQASSFAFLAICDLAAPYIAQRTSKTKTKYHAHHVTDRYSEFTIMVFGESILSLSHATVMKSDGVFNLEAVSTCVASLVLLFALWWVYFLVPYGQILHDNPSLTYVVGYGHFFVHAPLAAFATGIYMAGLATRHPMAATEANERRLSDSSATTTSMDTMSLTAFTIATSVTVYLVVIPLMLNLPRTILARNSLAGLVMLLLAAFVAPHVSVSTLMWLFCLPVTLTLVHILVSHRNKQKYQMPAAVAATG</sequence>
<name>A0A485KB03_9STRA</name>